<dbReference type="Pfam" id="PF02518">
    <property type="entry name" value="HATPase_c"/>
    <property type="match status" value="1"/>
</dbReference>
<dbReference type="Gene3D" id="3.30.450.20">
    <property type="entry name" value="PAS domain"/>
    <property type="match status" value="1"/>
</dbReference>
<dbReference type="CDD" id="cd00082">
    <property type="entry name" value="HisKA"/>
    <property type="match status" value="1"/>
</dbReference>
<evidence type="ECO:0000259" key="5">
    <source>
        <dbReference type="PROSITE" id="PS50112"/>
    </source>
</evidence>
<dbReference type="InterPro" id="IPR004358">
    <property type="entry name" value="Sig_transdc_His_kin-like_C"/>
</dbReference>
<evidence type="ECO:0000256" key="2">
    <source>
        <dbReference type="ARBA" id="ARBA00012438"/>
    </source>
</evidence>
<dbReference type="InterPro" id="IPR035965">
    <property type="entry name" value="PAS-like_dom_sf"/>
</dbReference>
<dbReference type="SUPFAM" id="SSF47384">
    <property type="entry name" value="Homodimeric domain of signal transducing histidine kinase"/>
    <property type="match status" value="1"/>
</dbReference>
<accession>A0AAI7ZE54</accession>
<dbReference type="SUPFAM" id="SSF55785">
    <property type="entry name" value="PYP-like sensor domain (PAS domain)"/>
    <property type="match status" value="1"/>
</dbReference>
<dbReference type="InterPro" id="IPR036097">
    <property type="entry name" value="HisK_dim/P_sf"/>
</dbReference>
<dbReference type="PRINTS" id="PR00344">
    <property type="entry name" value="BCTRLSENSOR"/>
</dbReference>
<dbReference type="PANTHER" id="PTHR43065:SF49">
    <property type="entry name" value="HISTIDINE KINASE"/>
    <property type="match status" value="1"/>
</dbReference>
<dbReference type="PANTHER" id="PTHR43065">
    <property type="entry name" value="SENSOR HISTIDINE KINASE"/>
    <property type="match status" value="1"/>
</dbReference>
<name>A0AAI7ZE54_XANAC</name>
<comment type="catalytic activity">
    <reaction evidence="1">
        <text>ATP + protein L-histidine = ADP + protein N-phospho-L-histidine.</text>
        <dbReference type="EC" id="2.7.13.3"/>
    </reaction>
</comment>
<dbReference type="Pfam" id="PF13426">
    <property type="entry name" value="PAS_9"/>
    <property type="match status" value="1"/>
</dbReference>
<dbReference type="InterPro" id="IPR000014">
    <property type="entry name" value="PAS"/>
</dbReference>
<dbReference type="Proteomes" id="UP000000576">
    <property type="component" value="Chromosome"/>
</dbReference>
<dbReference type="EC" id="2.7.13.3" evidence="2"/>
<evidence type="ECO:0000313" key="7">
    <source>
        <dbReference type="EMBL" id="AAM36154.1"/>
    </source>
</evidence>
<dbReference type="EMBL" id="AE008923">
    <property type="protein sequence ID" value="AAM36154.1"/>
    <property type="molecule type" value="Genomic_DNA"/>
</dbReference>
<evidence type="ECO:0000259" key="6">
    <source>
        <dbReference type="PROSITE" id="PS50113"/>
    </source>
</evidence>
<dbReference type="Pfam" id="PF00512">
    <property type="entry name" value="HisKA"/>
    <property type="match status" value="1"/>
</dbReference>
<dbReference type="InterPro" id="IPR003594">
    <property type="entry name" value="HATPase_dom"/>
</dbReference>
<dbReference type="KEGG" id="xac:XAC1282"/>
<dbReference type="InterPro" id="IPR003661">
    <property type="entry name" value="HisK_dim/P_dom"/>
</dbReference>
<keyword evidence="3" id="KW-0597">Phosphoprotein</keyword>
<dbReference type="AlphaFoldDB" id="A0AAI7ZE54"/>
<dbReference type="SMART" id="SM00388">
    <property type="entry name" value="HisKA"/>
    <property type="match status" value="1"/>
</dbReference>
<dbReference type="Gene3D" id="3.30.565.10">
    <property type="entry name" value="Histidine kinase-like ATPase, C-terminal domain"/>
    <property type="match status" value="1"/>
</dbReference>
<dbReference type="SUPFAM" id="SSF55874">
    <property type="entry name" value="ATPase domain of HSP90 chaperone/DNA topoisomerase II/histidine kinase"/>
    <property type="match status" value="1"/>
</dbReference>
<feature type="domain" description="Histidine kinase" evidence="4">
    <location>
        <begin position="241"/>
        <end position="461"/>
    </location>
</feature>
<organism evidence="7 8">
    <name type="scientific">Xanthomonas axonopodis pv. citri (strain 306)</name>
    <dbReference type="NCBI Taxonomy" id="190486"/>
    <lineage>
        <taxon>Bacteria</taxon>
        <taxon>Pseudomonadati</taxon>
        <taxon>Pseudomonadota</taxon>
        <taxon>Gammaproteobacteria</taxon>
        <taxon>Lysobacterales</taxon>
        <taxon>Lysobacteraceae</taxon>
        <taxon>Xanthomonas</taxon>
    </lineage>
</organism>
<gene>
    <name evidence="7" type="ordered locus">XAC1282</name>
</gene>
<dbReference type="NCBIfam" id="TIGR00229">
    <property type="entry name" value="sensory_box"/>
    <property type="match status" value="1"/>
</dbReference>
<dbReference type="InterPro" id="IPR000700">
    <property type="entry name" value="PAS-assoc_C"/>
</dbReference>
<dbReference type="PROSITE" id="PS50109">
    <property type="entry name" value="HIS_KIN"/>
    <property type="match status" value="1"/>
</dbReference>
<evidence type="ECO:0000313" key="8">
    <source>
        <dbReference type="Proteomes" id="UP000000576"/>
    </source>
</evidence>
<sequence length="466" mass="50713">MPSVPAIKAPAMTQIQRSRVVEMVCIRCVDRTGRAVMVADNFHAQIAGNLTLFAAALACTQPSRSYQYGPALFWGNHRAMDAETAVDSAGPLSYDSRQCQLLVQSVSDHAIYMLDIGGHIRSWNPGGERIKGYSASEILGTHFSRFYLPEDAQRDEPSRNLEIAKREGRFAAEGWRLRKDGSRFWASVVIEPVLEFGVLVGFAKVTRDLTERREAQHLLQQAQQALLQSQKVEALGRLTLGMAHDFNNLLTVMVTSLDLIALRAGEDARTRMLIEVAQTAVDRGTLLTRQLLAFARGQQLNPERHPVNDIVTRSLELLRRACPPGVSLSLQFADALPHVRVDPGQLEAALLNLVFNSCDAMPSGGSIALLTSAAQRSEPSSPQGVRRPYVALAVRDDGPGMSAHVAQRASEPFFTTKDVGKGSGLGLSQVYGFASQSGGFVELETAPGRGTTVTVFLPAVEEAEHD</sequence>
<dbReference type="Gene3D" id="1.10.287.130">
    <property type="match status" value="1"/>
</dbReference>
<feature type="domain" description="PAC" evidence="6">
    <location>
        <begin position="170"/>
        <end position="221"/>
    </location>
</feature>
<feature type="domain" description="PAS" evidence="5">
    <location>
        <begin position="111"/>
        <end position="151"/>
    </location>
</feature>
<reference evidence="7 8" key="1">
    <citation type="journal article" date="2002" name="Nature">
        <title>Comparison of the genomes of two Xanthomonas pathogens with differing host specificities.</title>
        <authorList>
            <person name="da Silva A.C."/>
            <person name="Ferro J.A."/>
            <person name="Reinach F.C."/>
            <person name="Farah C.S."/>
            <person name="Furlan L.R."/>
            <person name="Quaggio R.B."/>
            <person name="Monteiro-Vitorello C.B."/>
            <person name="Van Sluys M.A."/>
            <person name="Almeida N.F."/>
            <person name="Alves L.M."/>
            <person name="do Amaral A.M."/>
            <person name="Bertolini M.C."/>
            <person name="Camargo L.E."/>
            <person name="Camarotte G."/>
            <person name="Cannavan F."/>
            <person name="Cardozo J."/>
            <person name="Chambergo F."/>
            <person name="Ciapina L.P."/>
            <person name="Cicarelli R.M."/>
            <person name="Coutinho L.L."/>
            <person name="Cursino-Santos J.R."/>
            <person name="El-Dorry H."/>
            <person name="Faria J.B."/>
            <person name="Ferreira A.J."/>
            <person name="Ferreira R.C."/>
            <person name="Ferro M.I."/>
            <person name="Formighieri E.F."/>
            <person name="Franco M.C."/>
            <person name="Greggio C.C."/>
            <person name="Gruber A."/>
            <person name="Katsuyama A.M."/>
            <person name="Kishi L.T."/>
            <person name="Leite R.P."/>
            <person name="Lemos E.G."/>
            <person name="Lemos M.V."/>
            <person name="Locali E.C."/>
            <person name="Machado M.A."/>
            <person name="Madeira A.M."/>
            <person name="Martinez-Rossi N.M."/>
            <person name="Martins E.C."/>
            <person name="Meidanis J."/>
            <person name="Menck C.F."/>
            <person name="Miyaki C.Y."/>
            <person name="Moon D.H."/>
            <person name="Moreira L.M."/>
            <person name="Novo M.T."/>
            <person name="Okura V.K."/>
            <person name="Oliveira M.C."/>
            <person name="Oliveira V.R."/>
            <person name="Pereira H.A."/>
            <person name="Rossi A."/>
            <person name="Sena J.A."/>
            <person name="Silva C."/>
            <person name="de Souza R.F."/>
            <person name="Spinola L.A."/>
            <person name="Takita M.A."/>
            <person name="Tamura R.E."/>
            <person name="Teixeira E.C."/>
            <person name="Tezza R.I."/>
            <person name="Trindade dos Santos M."/>
            <person name="Truffi D."/>
            <person name="Tsai S.M."/>
            <person name="White F.F."/>
            <person name="Setubal J.C."/>
            <person name="Kitajima J.P."/>
        </authorList>
    </citation>
    <scope>NUCLEOTIDE SEQUENCE [LARGE SCALE GENOMIC DNA]</scope>
    <source>
        <strain evidence="7 8">306</strain>
    </source>
</reference>
<evidence type="ECO:0000256" key="1">
    <source>
        <dbReference type="ARBA" id="ARBA00000085"/>
    </source>
</evidence>
<dbReference type="SMART" id="SM00091">
    <property type="entry name" value="PAS"/>
    <property type="match status" value="1"/>
</dbReference>
<evidence type="ECO:0000259" key="4">
    <source>
        <dbReference type="PROSITE" id="PS50109"/>
    </source>
</evidence>
<dbReference type="PROSITE" id="PS50113">
    <property type="entry name" value="PAC"/>
    <property type="match status" value="1"/>
</dbReference>
<evidence type="ECO:0000256" key="3">
    <source>
        <dbReference type="ARBA" id="ARBA00022553"/>
    </source>
</evidence>
<dbReference type="InterPro" id="IPR005467">
    <property type="entry name" value="His_kinase_dom"/>
</dbReference>
<proteinExistence type="predicted"/>
<dbReference type="SMART" id="SM00387">
    <property type="entry name" value="HATPase_c"/>
    <property type="match status" value="1"/>
</dbReference>
<dbReference type="CDD" id="cd00130">
    <property type="entry name" value="PAS"/>
    <property type="match status" value="1"/>
</dbReference>
<dbReference type="InterPro" id="IPR036890">
    <property type="entry name" value="HATPase_C_sf"/>
</dbReference>
<dbReference type="GO" id="GO:0000155">
    <property type="term" value="F:phosphorelay sensor kinase activity"/>
    <property type="evidence" value="ECO:0007669"/>
    <property type="project" value="InterPro"/>
</dbReference>
<dbReference type="PROSITE" id="PS50112">
    <property type="entry name" value="PAS"/>
    <property type="match status" value="1"/>
</dbReference>
<protein>
    <recommendedName>
        <fullName evidence="2">histidine kinase</fullName>
        <ecNumber evidence="2">2.7.13.3</ecNumber>
    </recommendedName>
</protein>